<evidence type="ECO:0000256" key="7">
    <source>
        <dbReference type="SAM" id="Phobius"/>
    </source>
</evidence>
<dbReference type="Proteomes" id="UP000660611">
    <property type="component" value="Unassembled WGS sequence"/>
</dbReference>
<dbReference type="Pfam" id="PF03458">
    <property type="entry name" value="Gly_transporter"/>
    <property type="match status" value="2"/>
</dbReference>
<sequence length="213" mass="21998">MSELSLLLVVDLVGIAVFAASGATAGVAKRLDLFGVVFVGFMAALGGGILRDVFVNVQPFAFVDWRYAAVAVVTSAATFWLHPTVSRLHWTVLVLDAAGLGLFTVTGTLKALDAGIPPVGACIIGMITGIGGGLIRDLLTGEIPTVLRREIYAVAGLLGCASVAALDAVHTQRPVSIALAAVLVFVLRMVALRRNWSAPTAPTAPTGPQNPGE</sequence>
<feature type="transmembrane region" description="Helical" evidence="7">
    <location>
        <begin position="33"/>
        <end position="50"/>
    </location>
</feature>
<organism evidence="9 10">
    <name type="scientific">Dactylosporangium siamense</name>
    <dbReference type="NCBI Taxonomy" id="685454"/>
    <lineage>
        <taxon>Bacteria</taxon>
        <taxon>Bacillati</taxon>
        <taxon>Actinomycetota</taxon>
        <taxon>Actinomycetes</taxon>
        <taxon>Micromonosporales</taxon>
        <taxon>Micromonosporaceae</taxon>
        <taxon>Dactylosporangium</taxon>
    </lineage>
</organism>
<feature type="transmembrane region" description="Helical" evidence="7">
    <location>
        <begin position="88"/>
        <end position="109"/>
    </location>
</feature>
<feature type="domain" description="Glycine transporter" evidence="8">
    <location>
        <begin position="94"/>
        <end position="166"/>
    </location>
</feature>
<evidence type="ECO:0000256" key="4">
    <source>
        <dbReference type="ARBA" id="ARBA00022692"/>
    </source>
</evidence>
<dbReference type="EMBL" id="BONQ01000117">
    <property type="protein sequence ID" value="GIG49342.1"/>
    <property type="molecule type" value="Genomic_DNA"/>
</dbReference>
<evidence type="ECO:0000256" key="2">
    <source>
        <dbReference type="ARBA" id="ARBA00008193"/>
    </source>
</evidence>
<evidence type="ECO:0000256" key="6">
    <source>
        <dbReference type="ARBA" id="ARBA00023136"/>
    </source>
</evidence>
<dbReference type="PANTHER" id="PTHR30506:SF3">
    <property type="entry name" value="UPF0126 INNER MEMBRANE PROTEIN YADS-RELATED"/>
    <property type="match status" value="1"/>
</dbReference>
<feature type="transmembrane region" description="Helical" evidence="7">
    <location>
        <begin position="175"/>
        <end position="192"/>
    </location>
</feature>
<dbReference type="InterPro" id="IPR005115">
    <property type="entry name" value="Gly_transporter"/>
</dbReference>
<feature type="transmembrane region" description="Helical" evidence="7">
    <location>
        <begin position="151"/>
        <end position="169"/>
    </location>
</feature>
<name>A0A919PSD7_9ACTN</name>
<dbReference type="AlphaFoldDB" id="A0A919PSD7"/>
<evidence type="ECO:0000256" key="3">
    <source>
        <dbReference type="ARBA" id="ARBA00022475"/>
    </source>
</evidence>
<keyword evidence="3" id="KW-1003">Cell membrane</keyword>
<evidence type="ECO:0000256" key="1">
    <source>
        <dbReference type="ARBA" id="ARBA00004651"/>
    </source>
</evidence>
<dbReference type="RefSeq" id="WP_203851021.1">
    <property type="nucleotide sequence ID" value="NZ_BAAAVW010000001.1"/>
</dbReference>
<evidence type="ECO:0000313" key="9">
    <source>
        <dbReference type="EMBL" id="GIG49342.1"/>
    </source>
</evidence>
<comment type="caution">
    <text evidence="9">The sequence shown here is derived from an EMBL/GenBank/DDBJ whole genome shotgun (WGS) entry which is preliminary data.</text>
</comment>
<evidence type="ECO:0000259" key="8">
    <source>
        <dbReference type="Pfam" id="PF03458"/>
    </source>
</evidence>
<feature type="transmembrane region" description="Helical" evidence="7">
    <location>
        <begin position="6"/>
        <end position="26"/>
    </location>
</feature>
<feature type="domain" description="Glycine transporter" evidence="8">
    <location>
        <begin position="9"/>
        <end position="82"/>
    </location>
</feature>
<keyword evidence="10" id="KW-1185">Reference proteome</keyword>
<feature type="transmembrane region" description="Helical" evidence="7">
    <location>
        <begin position="62"/>
        <end position="81"/>
    </location>
</feature>
<comment type="subcellular location">
    <subcellularLocation>
        <location evidence="1">Cell membrane</location>
        <topology evidence="1">Multi-pass membrane protein</topology>
    </subcellularLocation>
</comment>
<dbReference type="PANTHER" id="PTHR30506">
    <property type="entry name" value="INNER MEMBRANE PROTEIN"/>
    <property type="match status" value="1"/>
</dbReference>
<keyword evidence="5 7" id="KW-1133">Transmembrane helix</keyword>
<accession>A0A919PSD7</accession>
<gene>
    <name evidence="9" type="ORF">Dsi01nite_073830</name>
</gene>
<keyword evidence="4 7" id="KW-0812">Transmembrane</keyword>
<comment type="similarity">
    <text evidence="2">Belongs to the UPF0126 family.</text>
</comment>
<reference evidence="9" key="1">
    <citation type="submission" date="2021-01" db="EMBL/GenBank/DDBJ databases">
        <title>Whole genome shotgun sequence of Dactylosporangium siamense NBRC 106093.</title>
        <authorList>
            <person name="Komaki H."/>
            <person name="Tamura T."/>
        </authorList>
    </citation>
    <scope>NUCLEOTIDE SEQUENCE</scope>
    <source>
        <strain evidence="9">NBRC 106093</strain>
    </source>
</reference>
<dbReference type="GO" id="GO:0005886">
    <property type="term" value="C:plasma membrane"/>
    <property type="evidence" value="ECO:0007669"/>
    <property type="project" value="UniProtKB-SubCell"/>
</dbReference>
<keyword evidence="6 7" id="KW-0472">Membrane</keyword>
<evidence type="ECO:0000313" key="10">
    <source>
        <dbReference type="Proteomes" id="UP000660611"/>
    </source>
</evidence>
<protein>
    <submittedName>
        <fullName evidence="9">Membrane protein</fullName>
    </submittedName>
</protein>
<evidence type="ECO:0000256" key="5">
    <source>
        <dbReference type="ARBA" id="ARBA00022989"/>
    </source>
</evidence>
<feature type="transmembrane region" description="Helical" evidence="7">
    <location>
        <begin position="115"/>
        <end position="139"/>
    </location>
</feature>
<proteinExistence type="inferred from homology"/>